<accession>A0A9W8P9X9</accession>
<gene>
    <name evidence="2" type="ORF">DFH05DRAFT_5826</name>
</gene>
<keyword evidence="3" id="KW-1185">Reference proteome</keyword>
<dbReference type="Proteomes" id="UP001142393">
    <property type="component" value="Unassembled WGS sequence"/>
</dbReference>
<reference evidence="2 3" key="1">
    <citation type="journal article" date="2023" name="Proc. Natl. Acad. Sci. U.S.A.">
        <title>A global phylogenomic analysis of the shiitake genus Lentinula.</title>
        <authorList>
            <person name="Sierra-Patev S."/>
            <person name="Min B."/>
            <person name="Naranjo-Ortiz M."/>
            <person name="Looney B."/>
            <person name="Konkel Z."/>
            <person name="Slot J.C."/>
            <person name="Sakamoto Y."/>
            <person name="Steenwyk J.L."/>
            <person name="Rokas A."/>
            <person name="Carro J."/>
            <person name="Camarero S."/>
            <person name="Ferreira P."/>
            <person name="Molpeceres G."/>
            <person name="Ruiz-Duenas F.J."/>
            <person name="Serrano A."/>
            <person name="Henrissat B."/>
            <person name="Drula E."/>
            <person name="Hughes K.W."/>
            <person name="Mata J.L."/>
            <person name="Ishikawa N.K."/>
            <person name="Vargas-Isla R."/>
            <person name="Ushijima S."/>
            <person name="Smith C.A."/>
            <person name="Donoghue J."/>
            <person name="Ahrendt S."/>
            <person name="Andreopoulos W."/>
            <person name="He G."/>
            <person name="LaButti K."/>
            <person name="Lipzen A."/>
            <person name="Ng V."/>
            <person name="Riley R."/>
            <person name="Sandor L."/>
            <person name="Barry K."/>
            <person name="Martinez A.T."/>
            <person name="Xiao Y."/>
            <person name="Gibbons J.G."/>
            <person name="Terashima K."/>
            <person name="Grigoriev I.V."/>
            <person name="Hibbett D."/>
        </authorList>
    </citation>
    <scope>NUCLEOTIDE SEQUENCE [LARGE SCALE GENOMIC DNA]</scope>
    <source>
        <strain evidence="2 3">TFB7810</strain>
    </source>
</reference>
<keyword evidence="1" id="KW-0175">Coiled coil</keyword>
<protein>
    <submittedName>
        <fullName evidence="2">Uncharacterized protein</fullName>
    </submittedName>
</protein>
<feature type="coiled-coil region" evidence="1">
    <location>
        <begin position="208"/>
        <end position="235"/>
    </location>
</feature>
<name>A0A9W8P9X9_9AGAR</name>
<dbReference type="AlphaFoldDB" id="A0A9W8P9X9"/>
<proteinExistence type="predicted"/>
<organism evidence="2 3">
    <name type="scientific">Lentinula detonsa</name>
    <dbReference type="NCBI Taxonomy" id="2804962"/>
    <lineage>
        <taxon>Eukaryota</taxon>
        <taxon>Fungi</taxon>
        <taxon>Dikarya</taxon>
        <taxon>Basidiomycota</taxon>
        <taxon>Agaricomycotina</taxon>
        <taxon>Agaricomycetes</taxon>
        <taxon>Agaricomycetidae</taxon>
        <taxon>Agaricales</taxon>
        <taxon>Marasmiineae</taxon>
        <taxon>Omphalotaceae</taxon>
        <taxon>Lentinula</taxon>
    </lineage>
</organism>
<comment type="caution">
    <text evidence="2">The sequence shown here is derived from an EMBL/GenBank/DDBJ whole genome shotgun (WGS) entry which is preliminary data.</text>
</comment>
<evidence type="ECO:0000313" key="2">
    <source>
        <dbReference type="EMBL" id="KAJ3749900.1"/>
    </source>
</evidence>
<sequence>MRYKRILSWKQRPTELVSPLYTSNPTQFKQTFFSHLTMVHPSHFALTAVIAVGAASFSLGAPLAPPPAHVHPSTMLSFNDPLGRALQSPTGALNMMTRELDTRELGAVIIEDEPMPHLYPPEDDEEYPFDKEHSFEQTHNKVHNIQSISVSIPRHNEDSKELGRREEKEKAASVFDPYHKVIADCQNTANSNEKLAAQCDAMGLSAEAQTLRGNAKASTKSAEELQQQVDAMRIKYGY</sequence>
<dbReference type="EMBL" id="JANVFU010000001">
    <property type="protein sequence ID" value="KAJ3749900.1"/>
    <property type="molecule type" value="Genomic_DNA"/>
</dbReference>
<evidence type="ECO:0000313" key="3">
    <source>
        <dbReference type="Proteomes" id="UP001142393"/>
    </source>
</evidence>
<evidence type="ECO:0000256" key="1">
    <source>
        <dbReference type="SAM" id="Coils"/>
    </source>
</evidence>